<feature type="region of interest" description="Disordered" evidence="1">
    <location>
        <begin position="1"/>
        <end position="22"/>
    </location>
</feature>
<keyword evidence="3" id="KW-1185">Reference proteome</keyword>
<dbReference type="AlphaFoldDB" id="A0AAN7L396"/>
<evidence type="ECO:0000313" key="2">
    <source>
        <dbReference type="EMBL" id="KAK4778692.1"/>
    </source>
</evidence>
<organism evidence="2 3">
    <name type="scientific">Trapa natans</name>
    <name type="common">Water chestnut</name>
    <dbReference type="NCBI Taxonomy" id="22666"/>
    <lineage>
        <taxon>Eukaryota</taxon>
        <taxon>Viridiplantae</taxon>
        <taxon>Streptophyta</taxon>
        <taxon>Embryophyta</taxon>
        <taxon>Tracheophyta</taxon>
        <taxon>Spermatophyta</taxon>
        <taxon>Magnoliopsida</taxon>
        <taxon>eudicotyledons</taxon>
        <taxon>Gunneridae</taxon>
        <taxon>Pentapetalae</taxon>
        <taxon>rosids</taxon>
        <taxon>malvids</taxon>
        <taxon>Myrtales</taxon>
        <taxon>Lythraceae</taxon>
        <taxon>Trapa</taxon>
    </lineage>
</organism>
<evidence type="ECO:0000256" key="1">
    <source>
        <dbReference type="SAM" id="MobiDB-lite"/>
    </source>
</evidence>
<evidence type="ECO:0000313" key="3">
    <source>
        <dbReference type="Proteomes" id="UP001346149"/>
    </source>
</evidence>
<protein>
    <submittedName>
        <fullName evidence="2">Uncharacterized protein</fullName>
    </submittedName>
</protein>
<proteinExistence type="predicted"/>
<dbReference type="EMBL" id="JAXQNO010000017">
    <property type="protein sequence ID" value="KAK4778692.1"/>
    <property type="molecule type" value="Genomic_DNA"/>
</dbReference>
<dbReference type="Proteomes" id="UP001346149">
    <property type="component" value="Unassembled WGS sequence"/>
</dbReference>
<name>A0AAN7L396_TRANT</name>
<sequence length="120" mass="13964">MDPREVSYGFQSQREASSSFATAPTSGISAAMGLEDSWQKVRFSLRNLCICGTKRFGSRRNGLMNLQPDVSRCKNGDVYIMWEMLNRKEMDAGRKKKRNRSLWKWKLSHWTRLPPSNYCH</sequence>
<comment type="caution">
    <text evidence="2">The sequence shown here is derived from an EMBL/GenBank/DDBJ whole genome shotgun (WGS) entry which is preliminary data.</text>
</comment>
<dbReference type="PANTHER" id="PTHR33181:SF4">
    <property type="entry name" value="OVULE PROTEIN"/>
    <property type="match status" value="1"/>
</dbReference>
<reference evidence="2 3" key="1">
    <citation type="journal article" date="2023" name="Hortic Res">
        <title>Pangenome of water caltrop reveals structural variations and asymmetric subgenome divergence after allopolyploidization.</title>
        <authorList>
            <person name="Zhang X."/>
            <person name="Chen Y."/>
            <person name="Wang L."/>
            <person name="Yuan Y."/>
            <person name="Fang M."/>
            <person name="Shi L."/>
            <person name="Lu R."/>
            <person name="Comes H.P."/>
            <person name="Ma Y."/>
            <person name="Chen Y."/>
            <person name="Huang G."/>
            <person name="Zhou Y."/>
            <person name="Zheng Z."/>
            <person name="Qiu Y."/>
        </authorList>
    </citation>
    <scope>NUCLEOTIDE SEQUENCE [LARGE SCALE GENOMIC DNA]</scope>
    <source>
        <strain evidence="2">F231</strain>
    </source>
</reference>
<feature type="compositionally biased region" description="Polar residues" evidence="1">
    <location>
        <begin position="9"/>
        <end position="22"/>
    </location>
</feature>
<dbReference type="PANTHER" id="PTHR33181">
    <property type="entry name" value="OS01G0778500 PROTEIN"/>
    <property type="match status" value="1"/>
</dbReference>
<gene>
    <name evidence="2" type="ORF">SAY86_006220</name>
</gene>
<accession>A0AAN7L396</accession>